<organism evidence="3 4">
    <name type="scientific">Lamprobacter modestohalophilus</name>
    <dbReference type="NCBI Taxonomy" id="1064514"/>
    <lineage>
        <taxon>Bacteria</taxon>
        <taxon>Pseudomonadati</taxon>
        <taxon>Pseudomonadota</taxon>
        <taxon>Gammaproteobacteria</taxon>
        <taxon>Chromatiales</taxon>
        <taxon>Chromatiaceae</taxon>
        <taxon>Lamprobacter</taxon>
    </lineage>
</organism>
<dbReference type="Proteomes" id="UP001138768">
    <property type="component" value="Unassembled WGS sequence"/>
</dbReference>
<evidence type="ECO:0000313" key="3">
    <source>
        <dbReference type="EMBL" id="MBK1617084.1"/>
    </source>
</evidence>
<dbReference type="InterPro" id="IPR007055">
    <property type="entry name" value="BON_dom"/>
</dbReference>
<comment type="caution">
    <text evidence="3">The sequence shown here is derived from an EMBL/GenBank/DDBJ whole genome shotgun (WGS) entry which is preliminary data.</text>
</comment>
<dbReference type="Pfam" id="PF04972">
    <property type="entry name" value="BON"/>
    <property type="match status" value="2"/>
</dbReference>
<dbReference type="InterPro" id="IPR051686">
    <property type="entry name" value="Lipoprotein_DolP"/>
</dbReference>
<dbReference type="PANTHER" id="PTHR34606">
    <property type="entry name" value="BON DOMAIN-CONTAINING PROTEIN"/>
    <property type="match status" value="1"/>
</dbReference>
<dbReference type="AlphaFoldDB" id="A0A9X1B2M3"/>
<evidence type="ECO:0000313" key="4">
    <source>
        <dbReference type="Proteomes" id="UP001138768"/>
    </source>
</evidence>
<evidence type="ECO:0000259" key="2">
    <source>
        <dbReference type="PROSITE" id="PS50914"/>
    </source>
</evidence>
<feature type="domain" description="BON" evidence="2">
    <location>
        <begin position="132"/>
        <end position="202"/>
    </location>
</feature>
<reference evidence="3 4" key="1">
    <citation type="journal article" date="2020" name="Microorganisms">
        <title>Osmotic Adaptation and Compatible Solute Biosynthesis of Phototrophic Bacteria as Revealed from Genome Analyses.</title>
        <authorList>
            <person name="Imhoff J.F."/>
            <person name="Rahn T."/>
            <person name="Kunzel S."/>
            <person name="Keller A."/>
            <person name="Neulinger S.C."/>
        </authorList>
    </citation>
    <scope>NUCLEOTIDE SEQUENCE [LARGE SCALE GENOMIC DNA]</scope>
    <source>
        <strain evidence="3 4">DSM 25653</strain>
    </source>
</reference>
<proteinExistence type="predicted"/>
<evidence type="ECO:0000256" key="1">
    <source>
        <dbReference type="SAM" id="MobiDB-lite"/>
    </source>
</evidence>
<accession>A0A9X1B2M3</accession>
<feature type="compositionally biased region" description="Low complexity" evidence="1">
    <location>
        <begin position="205"/>
        <end position="217"/>
    </location>
</feature>
<sequence>MPLLPAPNLIRVLLIASAIGLTPLLQGCAPAAVVGTAYGASVLHERRSASTVLDDEMIEIKAKHLFYQTPEVEQASRISITSYNFQVLLTGQADSAEVKRRFAEIVSQLPKVTKVYDEVHIGPPISLTQESQDALITSRAKIAIGGGRGVKGFDATRVKVVTEDGIVYLMGLVTREEADTTTEVVRRLPGVVRVVKLFEYIEPKSLSSSPSATDSTAQTHTDGA</sequence>
<protein>
    <recommendedName>
        <fullName evidence="2">BON domain-containing protein</fullName>
    </recommendedName>
</protein>
<dbReference type="PANTHER" id="PTHR34606:SF4">
    <property type="entry name" value="OUTER MEMBRANE LIPOPROTEIN DOLP"/>
    <property type="match status" value="1"/>
</dbReference>
<feature type="region of interest" description="Disordered" evidence="1">
    <location>
        <begin position="205"/>
        <end position="224"/>
    </location>
</feature>
<dbReference type="PROSITE" id="PS50914">
    <property type="entry name" value="BON"/>
    <property type="match status" value="2"/>
</dbReference>
<keyword evidence="4" id="KW-1185">Reference proteome</keyword>
<name>A0A9X1B2M3_9GAMM</name>
<dbReference type="EMBL" id="NRRY01000002">
    <property type="protein sequence ID" value="MBK1617084.1"/>
    <property type="molecule type" value="Genomic_DNA"/>
</dbReference>
<gene>
    <name evidence="3" type="ORF">CKO42_01180</name>
</gene>
<dbReference type="RefSeq" id="WP_200237079.1">
    <property type="nucleotide sequence ID" value="NZ_NRRY01000002.1"/>
</dbReference>
<feature type="domain" description="BON" evidence="2">
    <location>
        <begin position="54"/>
        <end position="123"/>
    </location>
</feature>